<dbReference type="Proteomes" id="UP001269375">
    <property type="component" value="Unassembled WGS sequence"/>
</dbReference>
<reference evidence="6 7" key="1">
    <citation type="submission" date="2023-04" db="EMBL/GenBank/DDBJ databases">
        <title>A long-awaited taxogenomic arrangement of the family Halomonadaceae.</title>
        <authorList>
            <person name="De La Haba R."/>
            <person name="Chuvochina M."/>
            <person name="Wittouck S."/>
            <person name="Arahal D.R."/>
            <person name="Sanchez-Porro C."/>
            <person name="Hugenholtz P."/>
            <person name="Ventosa A."/>
        </authorList>
    </citation>
    <scope>NUCLEOTIDE SEQUENCE [LARGE SCALE GENOMIC DNA]</scope>
    <source>
        <strain evidence="6 7">DSM 22428</strain>
    </source>
</reference>
<dbReference type="EMBL" id="JARWAO010000005">
    <property type="protein sequence ID" value="MDR5896411.1"/>
    <property type="molecule type" value="Genomic_DNA"/>
</dbReference>
<keyword evidence="2" id="KW-0805">Transcription regulation</keyword>
<dbReference type="PANTHER" id="PTHR30346">
    <property type="entry name" value="TRANSCRIPTIONAL DUAL REGULATOR HCAR-RELATED"/>
    <property type="match status" value="1"/>
</dbReference>
<dbReference type="PRINTS" id="PR00039">
    <property type="entry name" value="HTHLYSR"/>
</dbReference>
<dbReference type="Pfam" id="PF03466">
    <property type="entry name" value="LysR_substrate"/>
    <property type="match status" value="1"/>
</dbReference>
<evidence type="ECO:0000313" key="6">
    <source>
        <dbReference type="EMBL" id="MDR5896411.1"/>
    </source>
</evidence>
<dbReference type="PROSITE" id="PS50931">
    <property type="entry name" value="HTH_LYSR"/>
    <property type="match status" value="1"/>
</dbReference>
<keyword evidence="3" id="KW-0238">DNA-binding</keyword>
<keyword evidence="4" id="KW-0804">Transcription</keyword>
<sequence length="298" mass="32126">MELRQLRYFLAVAETLNFTRAAERLGMAQPPLSQQIRKLEASLGTPLFHRDRRSVTLTEAGEQFRSDVQRVLADLEAARGQALATAAGTGGRLSVGFAGSAVFHPGVAQLMRTYRHRYPGVQIDPVESNTPTLAASINNAELDCALVRLPFDLDHGRYRYEVLVEEDMRLVLPPGHALADRDDIALSELSNDALILFPRSLGPKLYDSILLKCQAAGVTPRLAQQSPQISSSINMVAAGFGVAIVPESIASVHAPGVSYHRLTGRPLVSGIALVCRAEEARPAVANLMAACKAIRGAL</sequence>
<proteinExistence type="inferred from homology"/>
<dbReference type="InterPro" id="IPR036388">
    <property type="entry name" value="WH-like_DNA-bd_sf"/>
</dbReference>
<comment type="similarity">
    <text evidence="1">Belongs to the LysR transcriptional regulatory family.</text>
</comment>
<evidence type="ECO:0000256" key="3">
    <source>
        <dbReference type="ARBA" id="ARBA00023125"/>
    </source>
</evidence>
<comment type="caution">
    <text evidence="6">The sequence shown here is derived from an EMBL/GenBank/DDBJ whole genome shotgun (WGS) entry which is preliminary data.</text>
</comment>
<dbReference type="Pfam" id="PF00126">
    <property type="entry name" value="HTH_1"/>
    <property type="match status" value="1"/>
</dbReference>
<dbReference type="Gene3D" id="3.40.190.10">
    <property type="entry name" value="Periplasmic binding protein-like II"/>
    <property type="match status" value="2"/>
</dbReference>
<dbReference type="InterPro" id="IPR036390">
    <property type="entry name" value="WH_DNA-bd_sf"/>
</dbReference>
<organism evidence="6 7">
    <name type="scientific">Larsenimonas suaedae</name>
    <dbReference type="NCBI Taxonomy" id="1851019"/>
    <lineage>
        <taxon>Bacteria</taxon>
        <taxon>Pseudomonadati</taxon>
        <taxon>Pseudomonadota</taxon>
        <taxon>Gammaproteobacteria</taxon>
        <taxon>Oceanospirillales</taxon>
        <taxon>Halomonadaceae</taxon>
        <taxon>Larsenimonas</taxon>
    </lineage>
</organism>
<protein>
    <submittedName>
        <fullName evidence="6">LysR family transcriptional regulator</fullName>
    </submittedName>
</protein>
<dbReference type="CDD" id="cd08451">
    <property type="entry name" value="PBP2_BudR"/>
    <property type="match status" value="1"/>
</dbReference>
<dbReference type="RefSeq" id="WP_251594395.1">
    <property type="nucleotide sequence ID" value="NZ_JAMLJI010000003.1"/>
</dbReference>
<dbReference type="InterPro" id="IPR005119">
    <property type="entry name" value="LysR_subst-bd"/>
</dbReference>
<dbReference type="InterPro" id="IPR000847">
    <property type="entry name" value="LysR_HTH_N"/>
</dbReference>
<dbReference type="SUPFAM" id="SSF53850">
    <property type="entry name" value="Periplasmic binding protein-like II"/>
    <property type="match status" value="1"/>
</dbReference>
<name>A0ABU1GWJ0_9GAMM</name>
<evidence type="ECO:0000256" key="1">
    <source>
        <dbReference type="ARBA" id="ARBA00009437"/>
    </source>
</evidence>
<gene>
    <name evidence="6" type="ORF">QC825_10035</name>
</gene>
<dbReference type="Gene3D" id="1.10.10.10">
    <property type="entry name" value="Winged helix-like DNA-binding domain superfamily/Winged helix DNA-binding domain"/>
    <property type="match status" value="1"/>
</dbReference>
<dbReference type="SUPFAM" id="SSF46785">
    <property type="entry name" value="Winged helix' DNA-binding domain"/>
    <property type="match status" value="1"/>
</dbReference>
<dbReference type="InterPro" id="IPR037410">
    <property type="entry name" value="BudR_PBP2"/>
</dbReference>
<keyword evidence="7" id="KW-1185">Reference proteome</keyword>
<evidence type="ECO:0000259" key="5">
    <source>
        <dbReference type="PROSITE" id="PS50931"/>
    </source>
</evidence>
<evidence type="ECO:0000313" key="7">
    <source>
        <dbReference type="Proteomes" id="UP001269375"/>
    </source>
</evidence>
<accession>A0ABU1GWJ0</accession>
<dbReference type="PANTHER" id="PTHR30346:SF30">
    <property type="entry name" value="SMALL NEUTRAL PROTEASE REGULATORY PROTEIN"/>
    <property type="match status" value="1"/>
</dbReference>
<feature type="domain" description="HTH lysR-type" evidence="5">
    <location>
        <begin position="1"/>
        <end position="58"/>
    </location>
</feature>
<evidence type="ECO:0000256" key="2">
    <source>
        <dbReference type="ARBA" id="ARBA00023015"/>
    </source>
</evidence>
<evidence type="ECO:0000256" key="4">
    <source>
        <dbReference type="ARBA" id="ARBA00023163"/>
    </source>
</evidence>